<proteinExistence type="predicted"/>
<evidence type="ECO:0008006" key="3">
    <source>
        <dbReference type="Google" id="ProtNLM"/>
    </source>
</evidence>
<reference evidence="1" key="2">
    <citation type="submission" date="2014-03" db="EMBL/GenBank/DDBJ databases">
        <authorList>
            <person name="Genoscope - CEA"/>
        </authorList>
    </citation>
    <scope>NUCLEOTIDE SEQUENCE</scope>
</reference>
<dbReference type="AlphaFoldDB" id="A0A060YZD6"/>
<reference evidence="1" key="1">
    <citation type="journal article" date="2014" name="Nat. Commun.">
        <title>The rainbow trout genome provides novel insights into evolution after whole-genome duplication in vertebrates.</title>
        <authorList>
            <person name="Berthelot C."/>
            <person name="Brunet F."/>
            <person name="Chalopin D."/>
            <person name="Juanchich A."/>
            <person name="Bernard M."/>
            <person name="Noel B."/>
            <person name="Bento P."/>
            <person name="Da Silva C."/>
            <person name="Labadie K."/>
            <person name="Alberti A."/>
            <person name="Aury J.M."/>
            <person name="Louis A."/>
            <person name="Dehais P."/>
            <person name="Bardou P."/>
            <person name="Montfort J."/>
            <person name="Klopp C."/>
            <person name="Cabau C."/>
            <person name="Gaspin C."/>
            <person name="Thorgaard G.H."/>
            <person name="Boussaha M."/>
            <person name="Quillet E."/>
            <person name="Guyomard R."/>
            <person name="Galiana D."/>
            <person name="Bobe J."/>
            <person name="Volff J.N."/>
            <person name="Genet C."/>
            <person name="Wincker P."/>
            <person name="Jaillon O."/>
            <person name="Roest Crollius H."/>
            <person name="Guiguen Y."/>
        </authorList>
    </citation>
    <scope>NUCLEOTIDE SEQUENCE [LARGE SCALE GENOMIC DNA]</scope>
</reference>
<dbReference type="PaxDb" id="8022-A0A060YZD6"/>
<organism evidence="1 2">
    <name type="scientific">Oncorhynchus mykiss</name>
    <name type="common">Rainbow trout</name>
    <name type="synonym">Salmo gairdneri</name>
    <dbReference type="NCBI Taxonomy" id="8022"/>
    <lineage>
        <taxon>Eukaryota</taxon>
        <taxon>Metazoa</taxon>
        <taxon>Chordata</taxon>
        <taxon>Craniata</taxon>
        <taxon>Vertebrata</taxon>
        <taxon>Euteleostomi</taxon>
        <taxon>Actinopterygii</taxon>
        <taxon>Neopterygii</taxon>
        <taxon>Teleostei</taxon>
        <taxon>Protacanthopterygii</taxon>
        <taxon>Salmoniformes</taxon>
        <taxon>Salmonidae</taxon>
        <taxon>Salmoninae</taxon>
        <taxon>Oncorhynchus</taxon>
    </lineage>
</organism>
<accession>A0A060YZD6</accession>
<dbReference type="Proteomes" id="UP000193380">
    <property type="component" value="Unassembled WGS sequence"/>
</dbReference>
<dbReference type="InterPro" id="IPR036028">
    <property type="entry name" value="SH3-like_dom_sf"/>
</dbReference>
<dbReference type="SUPFAM" id="SSF50044">
    <property type="entry name" value="SH3-domain"/>
    <property type="match status" value="1"/>
</dbReference>
<protein>
    <recommendedName>
        <fullName evidence="3">SH3 domain-containing protein</fullName>
    </recommendedName>
</protein>
<gene>
    <name evidence="1" type="ORF">GSONMT00000207001</name>
</gene>
<evidence type="ECO:0000313" key="2">
    <source>
        <dbReference type="Proteomes" id="UP000193380"/>
    </source>
</evidence>
<dbReference type="EMBL" id="FR918723">
    <property type="protein sequence ID" value="CDQ94824.1"/>
    <property type="molecule type" value="Genomic_DNA"/>
</dbReference>
<dbReference type="Gene3D" id="2.30.30.40">
    <property type="entry name" value="SH3 Domains"/>
    <property type="match status" value="1"/>
</dbReference>
<sequence>MLLVTYTWLADVIGHIHMVSRCYWSHTHDTHTHTHSNTHVLKWTPTDTTSTLFTMMQVDDEMVGEPGWLCGSYRGNRGWFPQSYAERCTTPLASDLLPPSCPTLPPSPG</sequence>
<dbReference type="STRING" id="8022.A0A060YZD6"/>
<evidence type="ECO:0000313" key="1">
    <source>
        <dbReference type="EMBL" id="CDQ94824.1"/>
    </source>
</evidence>
<name>A0A060YZD6_ONCMY</name>